<keyword evidence="5" id="KW-0863">Zinc-finger</keyword>
<evidence type="ECO:0000256" key="8">
    <source>
        <dbReference type="RuleBase" id="RU364029"/>
    </source>
</evidence>
<evidence type="ECO:0000313" key="9">
    <source>
        <dbReference type="EMBL" id="AEV55012.1"/>
    </source>
</evidence>
<name>G9CUE1_9ALPH</name>
<reference evidence="9 10" key="1">
    <citation type="journal article" date="2012" name="Arch. Virol.">
        <title>Comparative full-length sequence analysis of Marek's disease virus vaccine strain 814.</title>
        <authorList>
            <person name="Zhang F."/>
            <person name="Liu C.J."/>
            <person name="Zhang Y.P."/>
            <person name="Li Z.J."/>
            <person name="Liu A.L."/>
            <person name="Yan F.H."/>
            <person name="Cong F."/>
            <person name="Cheng Y."/>
        </authorList>
    </citation>
    <scope>NUCLEOTIDE SEQUENCE [LARGE SCALE GENOMIC DNA]</scope>
    <source>
        <strain evidence="9">814</strain>
    </source>
</reference>
<dbReference type="EMBL" id="JF742597">
    <property type="protein sequence ID" value="AEV55012.1"/>
    <property type="molecule type" value="Genomic_DNA"/>
</dbReference>
<evidence type="ECO:0000256" key="4">
    <source>
        <dbReference type="ARBA" id="ARBA00022723"/>
    </source>
</evidence>
<protein>
    <recommendedName>
        <fullName evidence="8">Packaging protein UL32</fullName>
    </recommendedName>
</protein>
<comment type="subcellular location">
    <subcellularLocation>
        <location evidence="8">Host cytoplasm</location>
    </subcellularLocation>
    <subcellularLocation>
        <location evidence="8">Host nucleus</location>
    </subcellularLocation>
</comment>
<evidence type="ECO:0000256" key="5">
    <source>
        <dbReference type="ARBA" id="ARBA00022771"/>
    </source>
</evidence>
<dbReference type="GO" id="GO:0042025">
    <property type="term" value="C:host cell nucleus"/>
    <property type="evidence" value="ECO:0007669"/>
    <property type="project" value="UniProtKB-SubCell"/>
</dbReference>
<evidence type="ECO:0000256" key="1">
    <source>
        <dbReference type="ARBA" id="ARBA00002104"/>
    </source>
</evidence>
<evidence type="ECO:0000256" key="2">
    <source>
        <dbReference type="ARBA" id="ARBA00005235"/>
    </source>
</evidence>
<keyword evidence="6" id="KW-0862">Zinc</keyword>
<comment type="similarity">
    <text evidence="2 8">Belongs to the herpesviridae UL32 protein family.</text>
</comment>
<comment type="function">
    <text evidence="1 8">Plays a role in efficient localization of neo-synthesized capsids to nuclear replication compartments, thereby controlling cleavage and packaging of virus genomic DNA.</text>
</comment>
<dbReference type="Pfam" id="PF01673">
    <property type="entry name" value="Herpes_env"/>
    <property type="match status" value="1"/>
</dbReference>
<accession>G9CUE1</accession>
<dbReference type="GO" id="GO:0008270">
    <property type="term" value="F:zinc ion binding"/>
    <property type="evidence" value="ECO:0007669"/>
    <property type="project" value="UniProtKB-KW"/>
</dbReference>
<proteinExistence type="inferred from homology"/>
<keyword evidence="7 8" id="KW-1035">Host cytoplasm</keyword>
<evidence type="ECO:0000256" key="6">
    <source>
        <dbReference type="ARBA" id="ARBA00022833"/>
    </source>
</evidence>
<sequence length="641" mass="71483">MANRPTELAAFIRSSGEADGWIEESFKEPYVAFNPDVLMYSDTLFNELLLSAHALKINSIQDVQSDDTVEDAGDIGNEVIHSELVTFIETAADVYALDRQCLVCRVLDMYRRNFGLSALWMADYAFLCSKCLGSPPCATATFIAAFEFVYIMDKHFLSDHGCTLVRSFGKKLLTLEDIQRHFFLHGCFRTDGGVPGRRHDEVITSRSKQGRLVGRRGKFSTAGDAKVLYSNYSYLAQSATRALLMTLSDLGSAPLEVIEGRQKSISGDVRNELRDGIESRKKVAHVIHSVGPVHSCPTTLSVALAGWKDCAKNVECNFFQLESCTLRASSEDNDYEHEWELRASEEKLNVVENVQDMQQIDASQCEHHEHARNEDCTMGYGNLVLLLLAGTGSAPEAASELAFMAAKVRRETVDTFWKNHRREFANDVTAAYSACYGEDSEPDLELGPLMITQLKHAITKGGTSAECLLCNLLLIRTYWLAMRKFKRDIITYSANNIGLFHSIEPVLDAWRSQGHRTDLGDEGCFVTLMKSAGTEAIYKHLFCDPMCAARIAQTNPRSLFDHPDATNHDELALYKARLASQNHFEGRVCAGLWALAYTFKTYQVFPPRPTALSAFVKDAGALLQRHSISLISLEHTLGVYV</sequence>
<gene>
    <name evidence="9" type="primary">UL32</name>
</gene>
<evidence type="ECO:0000256" key="7">
    <source>
        <dbReference type="ARBA" id="ARBA00023200"/>
    </source>
</evidence>
<keyword evidence="3 8" id="KW-1048">Host nucleus</keyword>
<evidence type="ECO:0000256" key="3">
    <source>
        <dbReference type="ARBA" id="ARBA00022562"/>
    </source>
</evidence>
<dbReference type="GO" id="GO:0030430">
    <property type="term" value="C:host cell cytoplasm"/>
    <property type="evidence" value="ECO:0007669"/>
    <property type="project" value="UniProtKB-SubCell"/>
</dbReference>
<organism evidence="9 10">
    <name type="scientific">Gallid herpesvirus 2 strain 814</name>
    <dbReference type="NCBI Taxonomy" id="1123959"/>
    <lineage>
        <taxon>Viruses</taxon>
        <taxon>Duplodnaviria</taxon>
        <taxon>Heunggongvirae</taxon>
        <taxon>Peploviricota</taxon>
        <taxon>Herviviricetes</taxon>
        <taxon>Herpesvirales</taxon>
        <taxon>Orthoherpesviridae</taxon>
        <taxon>Alphaherpesvirinae</taxon>
        <taxon>Mardivirus</taxon>
        <taxon>Mardivirus gallidalpha2</taxon>
        <taxon>Gallid alphaherpesvirus 2</taxon>
    </lineage>
</organism>
<evidence type="ECO:0000313" key="10">
    <source>
        <dbReference type="Proteomes" id="UP000108473"/>
    </source>
</evidence>
<dbReference type="Proteomes" id="UP000108473">
    <property type="component" value="Segment"/>
</dbReference>
<keyword evidence="4" id="KW-0479">Metal-binding</keyword>
<dbReference type="InterPro" id="IPR002597">
    <property type="entry name" value="Herpes_env"/>
</dbReference>
<dbReference type="PROSITE" id="PS51988">
    <property type="entry name" value="HERPESVIRUS_UL32"/>
    <property type="match status" value="1"/>
</dbReference>
<dbReference type="GO" id="GO:0019031">
    <property type="term" value="C:viral envelope"/>
    <property type="evidence" value="ECO:0007669"/>
    <property type="project" value="InterPro"/>
</dbReference>